<dbReference type="EMBL" id="CAJHNH020006001">
    <property type="protein sequence ID" value="CAG5133196.1"/>
    <property type="molecule type" value="Genomic_DNA"/>
</dbReference>
<dbReference type="AlphaFoldDB" id="A0A8S4A2B7"/>
<sequence>MTSNQFATKHEAPLNLPREDVFLNGHDKSLIWTSAPHYVPVYPNWQELRAVRYNPRLTRKNNDEYEVEENWTDYHRQKHTPSGYYSNSIGIQPCGVPALRLDGYTRHIHGMPPRDIFQYRWPKADGWMEPARAPRGEYYGYYHEAIESERFMRDRLRSLHARITPFDVPRVTSLNCKQVLRDVDCDLGGGLT</sequence>
<evidence type="ECO:0000313" key="2">
    <source>
        <dbReference type="Proteomes" id="UP000678393"/>
    </source>
</evidence>
<organism evidence="1 2">
    <name type="scientific">Candidula unifasciata</name>
    <dbReference type="NCBI Taxonomy" id="100452"/>
    <lineage>
        <taxon>Eukaryota</taxon>
        <taxon>Metazoa</taxon>
        <taxon>Spiralia</taxon>
        <taxon>Lophotrochozoa</taxon>
        <taxon>Mollusca</taxon>
        <taxon>Gastropoda</taxon>
        <taxon>Heterobranchia</taxon>
        <taxon>Euthyneura</taxon>
        <taxon>Panpulmonata</taxon>
        <taxon>Eupulmonata</taxon>
        <taxon>Stylommatophora</taxon>
        <taxon>Helicina</taxon>
        <taxon>Helicoidea</taxon>
        <taxon>Geomitridae</taxon>
        <taxon>Candidula</taxon>
    </lineage>
</organism>
<accession>A0A8S4A2B7</accession>
<name>A0A8S4A2B7_9EUPU</name>
<protein>
    <submittedName>
        <fullName evidence="1">Uncharacterized protein</fullName>
    </submittedName>
</protein>
<dbReference type="Proteomes" id="UP000678393">
    <property type="component" value="Unassembled WGS sequence"/>
</dbReference>
<reference evidence="1" key="1">
    <citation type="submission" date="2021-04" db="EMBL/GenBank/DDBJ databases">
        <authorList>
            <consortium name="Molecular Ecology Group"/>
        </authorList>
    </citation>
    <scope>NUCLEOTIDE SEQUENCE</scope>
</reference>
<proteinExistence type="predicted"/>
<dbReference type="OrthoDB" id="6038751at2759"/>
<gene>
    <name evidence="1" type="ORF">CUNI_LOCUS18754</name>
</gene>
<evidence type="ECO:0000313" key="1">
    <source>
        <dbReference type="EMBL" id="CAG5133196.1"/>
    </source>
</evidence>
<comment type="caution">
    <text evidence="1">The sequence shown here is derived from an EMBL/GenBank/DDBJ whole genome shotgun (WGS) entry which is preliminary data.</text>
</comment>
<keyword evidence="2" id="KW-1185">Reference proteome</keyword>